<proteinExistence type="predicted"/>
<dbReference type="EMBL" id="HACA01014571">
    <property type="protein sequence ID" value="CDW31932.1"/>
    <property type="molecule type" value="Transcribed_RNA"/>
</dbReference>
<evidence type="ECO:0000313" key="1">
    <source>
        <dbReference type="EMBL" id="CDW31932.1"/>
    </source>
</evidence>
<organism evidence="1">
    <name type="scientific">Lepeophtheirus salmonis</name>
    <name type="common">Salmon louse</name>
    <name type="synonym">Caligus salmonis</name>
    <dbReference type="NCBI Taxonomy" id="72036"/>
    <lineage>
        <taxon>Eukaryota</taxon>
        <taxon>Metazoa</taxon>
        <taxon>Ecdysozoa</taxon>
        <taxon>Arthropoda</taxon>
        <taxon>Crustacea</taxon>
        <taxon>Multicrustacea</taxon>
        <taxon>Hexanauplia</taxon>
        <taxon>Copepoda</taxon>
        <taxon>Siphonostomatoida</taxon>
        <taxon>Caligidae</taxon>
        <taxon>Lepeophtheirus</taxon>
    </lineage>
</organism>
<sequence>MQVTPPFSQMRKYSLLNTKGTLKMTDCCPRP</sequence>
<dbReference type="AlphaFoldDB" id="A0A0K2U1X9"/>
<protein>
    <submittedName>
        <fullName evidence="1">Uncharacterized protein</fullName>
    </submittedName>
</protein>
<accession>A0A0K2U1X9</accession>
<reference evidence="1" key="1">
    <citation type="submission" date="2014-05" db="EMBL/GenBank/DDBJ databases">
        <authorList>
            <person name="Chronopoulou M."/>
        </authorList>
    </citation>
    <scope>NUCLEOTIDE SEQUENCE</scope>
    <source>
        <tissue evidence="1">Whole organism</tissue>
    </source>
</reference>
<feature type="non-terminal residue" evidence="1">
    <location>
        <position position="31"/>
    </location>
</feature>
<name>A0A0K2U1X9_LEPSM</name>